<proteinExistence type="predicted"/>
<gene>
    <name evidence="2" type="ORF">GOARA_063_00570</name>
</gene>
<evidence type="ECO:0000313" key="2">
    <source>
        <dbReference type="EMBL" id="GAB10858.1"/>
    </source>
</evidence>
<dbReference type="OrthoDB" id="1161330at2"/>
<dbReference type="AlphaFoldDB" id="G7H4T3"/>
<evidence type="ECO:0000259" key="1">
    <source>
        <dbReference type="Pfam" id="PF01243"/>
    </source>
</evidence>
<sequence length="170" mass="18681">MITDAQWAQACLVVRRAVRSSLCCSIASTNPDGSPHVTPIGSVMLGDPGTAIYFEAFNKRLAANVDRDPNIAILAVDSRQRLWLPALMRGRFSATPGLRLLGRVAPVRAGTSDEIERFRRVVGPLLRTRGGAALWGSLDTVRDVEIDRIQPLDLGPMTHSWRATQPRARR</sequence>
<accession>G7H4T3</accession>
<comment type="caution">
    <text evidence="2">The sequence shown here is derived from an EMBL/GenBank/DDBJ whole genome shotgun (WGS) entry which is preliminary data.</text>
</comment>
<name>G7H4T3_9ACTN</name>
<evidence type="ECO:0000313" key="3">
    <source>
        <dbReference type="Proteomes" id="UP000035088"/>
    </source>
</evidence>
<dbReference type="Proteomes" id="UP000035088">
    <property type="component" value="Unassembled WGS sequence"/>
</dbReference>
<dbReference type="Gene3D" id="2.30.110.10">
    <property type="entry name" value="Electron Transport, Fmn-binding Protein, Chain A"/>
    <property type="match status" value="1"/>
</dbReference>
<reference evidence="2 3" key="1">
    <citation type="submission" date="2011-11" db="EMBL/GenBank/DDBJ databases">
        <title>Whole genome shotgun sequence of Gordonia araii NBRC 100433.</title>
        <authorList>
            <person name="Yoshida Y."/>
            <person name="Hosoyama A."/>
            <person name="Tsuchikane K."/>
            <person name="Katsumata H."/>
            <person name="Yamazaki S."/>
            <person name="Fujita N."/>
        </authorList>
    </citation>
    <scope>NUCLEOTIDE SEQUENCE [LARGE SCALE GENOMIC DNA]</scope>
    <source>
        <strain evidence="2 3">NBRC 100433</strain>
    </source>
</reference>
<feature type="domain" description="Pyridoxamine 5'-phosphate oxidase N-terminal" evidence="1">
    <location>
        <begin position="15"/>
        <end position="115"/>
    </location>
</feature>
<organism evidence="2 3">
    <name type="scientific">Gordonia araii NBRC 100433</name>
    <dbReference type="NCBI Taxonomy" id="1073574"/>
    <lineage>
        <taxon>Bacteria</taxon>
        <taxon>Bacillati</taxon>
        <taxon>Actinomycetota</taxon>
        <taxon>Actinomycetes</taxon>
        <taxon>Mycobacteriales</taxon>
        <taxon>Gordoniaceae</taxon>
        <taxon>Gordonia</taxon>
    </lineage>
</organism>
<protein>
    <submittedName>
        <fullName evidence="2">Pyridoxamine 5'-phosphate oxidase-related protein</fullName>
    </submittedName>
</protein>
<dbReference type="SUPFAM" id="SSF50475">
    <property type="entry name" value="FMN-binding split barrel"/>
    <property type="match status" value="1"/>
</dbReference>
<keyword evidence="3" id="KW-1185">Reference proteome</keyword>
<dbReference type="Pfam" id="PF01243">
    <property type="entry name" value="PNPOx_N"/>
    <property type="match status" value="1"/>
</dbReference>
<dbReference type="STRING" id="1073574.GOARA_063_00570"/>
<dbReference type="InterPro" id="IPR011576">
    <property type="entry name" value="Pyridox_Oxase_N"/>
</dbReference>
<dbReference type="InterPro" id="IPR012349">
    <property type="entry name" value="Split_barrel_FMN-bd"/>
</dbReference>
<dbReference type="EMBL" id="BAEE01000063">
    <property type="protein sequence ID" value="GAB10858.1"/>
    <property type="molecule type" value="Genomic_DNA"/>
</dbReference>
<dbReference type="RefSeq" id="WP_007322933.1">
    <property type="nucleotide sequence ID" value="NZ_BAEE01000063.1"/>
</dbReference>